<evidence type="ECO:0000259" key="1">
    <source>
        <dbReference type="PROSITE" id="PS50943"/>
    </source>
</evidence>
<name>A0LVD5_ACIC1</name>
<feature type="domain" description="HTH cro/C1-type" evidence="1">
    <location>
        <begin position="25"/>
        <end position="79"/>
    </location>
</feature>
<reference evidence="2 3" key="1">
    <citation type="journal article" date="2009" name="Genome Res.">
        <title>Complete genome of the cellulolytic thermophile Acidothermus cellulolyticus 11B provides insights into its ecophysiological and evolutionary adaptations.</title>
        <authorList>
            <person name="Barabote R.D."/>
            <person name="Xie G."/>
            <person name="Leu D.H."/>
            <person name="Normand P."/>
            <person name="Necsulea A."/>
            <person name="Daubin V."/>
            <person name="Medigue C."/>
            <person name="Adney W.S."/>
            <person name="Xu X.C."/>
            <person name="Lapidus A."/>
            <person name="Parales R.E."/>
            <person name="Detter C."/>
            <person name="Pujic P."/>
            <person name="Bruce D."/>
            <person name="Lavire C."/>
            <person name="Challacombe J.F."/>
            <person name="Brettin T.S."/>
            <person name="Berry A.M."/>
        </authorList>
    </citation>
    <scope>NUCLEOTIDE SEQUENCE [LARGE SCALE GENOMIC DNA]</scope>
    <source>
        <strain evidence="3">ATCC 43068 / DSM 8971 / 11B</strain>
    </source>
</reference>
<dbReference type="Proteomes" id="UP000008221">
    <property type="component" value="Chromosome"/>
</dbReference>
<sequence>MRFGGCPYRDATVTDGRARIRGRRLAQARQAAGLTQAQLADLASVTYQEISHDEAGRRQRPIDRAIQIAEILGWDVQELWGISDREEK</sequence>
<dbReference type="SMART" id="SM00530">
    <property type="entry name" value="HTH_XRE"/>
    <property type="match status" value="1"/>
</dbReference>
<organism evidence="2 3">
    <name type="scientific">Acidothermus cellulolyticus (strain ATCC 43068 / DSM 8971 / 11B)</name>
    <dbReference type="NCBI Taxonomy" id="351607"/>
    <lineage>
        <taxon>Bacteria</taxon>
        <taxon>Bacillati</taxon>
        <taxon>Actinomycetota</taxon>
        <taxon>Actinomycetes</taxon>
        <taxon>Acidothermales</taxon>
        <taxon>Acidothermaceae</taxon>
        <taxon>Acidothermus</taxon>
    </lineage>
</organism>
<dbReference type="AlphaFoldDB" id="A0LVD5"/>
<dbReference type="HOGENOM" id="CLU_2462031_0_0_11"/>
<dbReference type="Pfam" id="PF13560">
    <property type="entry name" value="HTH_31"/>
    <property type="match status" value="1"/>
</dbReference>
<dbReference type="InterPro" id="IPR001387">
    <property type="entry name" value="Cro/C1-type_HTH"/>
</dbReference>
<dbReference type="InterPro" id="IPR010982">
    <property type="entry name" value="Lambda_DNA-bd_dom_sf"/>
</dbReference>
<evidence type="ECO:0000313" key="2">
    <source>
        <dbReference type="EMBL" id="ABK53395.1"/>
    </source>
</evidence>
<dbReference type="PROSITE" id="PS50943">
    <property type="entry name" value="HTH_CROC1"/>
    <property type="match status" value="1"/>
</dbReference>
<dbReference type="eggNOG" id="COG1476">
    <property type="taxonomic scope" value="Bacteria"/>
</dbReference>
<dbReference type="SUPFAM" id="SSF47413">
    <property type="entry name" value="lambda repressor-like DNA-binding domains"/>
    <property type="match status" value="1"/>
</dbReference>
<proteinExistence type="predicted"/>
<dbReference type="CDD" id="cd00093">
    <property type="entry name" value="HTH_XRE"/>
    <property type="match status" value="1"/>
</dbReference>
<gene>
    <name evidence="2" type="ordered locus">Acel_1623</name>
</gene>
<dbReference type="STRING" id="351607.Acel_1623"/>
<protein>
    <submittedName>
        <fullName evidence="2">Transcriptional regulator, XRE family</fullName>
    </submittedName>
</protein>
<accession>A0LVD5</accession>
<dbReference type="InParanoid" id="A0LVD5"/>
<evidence type="ECO:0000313" key="3">
    <source>
        <dbReference type="Proteomes" id="UP000008221"/>
    </source>
</evidence>
<dbReference type="EMBL" id="CP000481">
    <property type="protein sequence ID" value="ABK53395.1"/>
    <property type="molecule type" value="Genomic_DNA"/>
</dbReference>
<dbReference type="GO" id="GO:0003677">
    <property type="term" value="F:DNA binding"/>
    <property type="evidence" value="ECO:0007669"/>
    <property type="project" value="InterPro"/>
</dbReference>
<dbReference type="KEGG" id="ace:Acel_1623"/>
<dbReference type="Gene3D" id="1.10.260.40">
    <property type="entry name" value="lambda repressor-like DNA-binding domains"/>
    <property type="match status" value="1"/>
</dbReference>
<keyword evidence="3" id="KW-1185">Reference proteome</keyword>